<dbReference type="PROSITE" id="PS51257">
    <property type="entry name" value="PROKAR_LIPOPROTEIN"/>
    <property type="match status" value="1"/>
</dbReference>
<accession>A0ABV2TBL5</accession>
<evidence type="ECO:0000313" key="8">
    <source>
        <dbReference type="Proteomes" id="UP001549749"/>
    </source>
</evidence>
<evidence type="ECO:0000259" key="6">
    <source>
        <dbReference type="Pfam" id="PF01103"/>
    </source>
</evidence>
<dbReference type="InterPro" id="IPR000184">
    <property type="entry name" value="Bac_surfAg_D15"/>
</dbReference>
<keyword evidence="4" id="KW-0472">Membrane</keyword>
<feature type="domain" description="Bacterial surface antigen (D15)" evidence="6">
    <location>
        <begin position="576"/>
        <end position="766"/>
    </location>
</feature>
<reference evidence="7 8" key="1">
    <citation type="submission" date="2024-06" db="EMBL/GenBank/DDBJ databases">
        <title>Chitinophaga defluvii sp. nov., isolated from municipal sewage.</title>
        <authorList>
            <person name="Zhang L."/>
        </authorList>
    </citation>
    <scope>NUCLEOTIDE SEQUENCE [LARGE SCALE GENOMIC DNA]</scope>
    <source>
        <strain evidence="7 8">H8</strain>
    </source>
</reference>
<dbReference type="PANTHER" id="PTHR12815:SF47">
    <property type="entry name" value="TRANSLOCATION AND ASSEMBLY MODULE SUBUNIT TAMA"/>
    <property type="match status" value="1"/>
</dbReference>
<evidence type="ECO:0000256" key="3">
    <source>
        <dbReference type="ARBA" id="ARBA00022729"/>
    </source>
</evidence>
<dbReference type="Pfam" id="PF01103">
    <property type="entry name" value="Omp85"/>
    <property type="match status" value="1"/>
</dbReference>
<proteinExistence type="predicted"/>
<keyword evidence="3" id="KW-0732">Signal</keyword>
<dbReference type="PANTHER" id="PTHR12815">
    <property type="entry name" value="SORTING AND ASSEMBLY MACHINERY SAMM50 PROTEIN FAMILY MEMBER"/>
    <property type="match status" value="1"/>
</dbReference>
<name>A0ABV2TBL5_9BACT</name>
<keyword evidence="5" id="KW-0998">Cell outer membrane</keyword>
<evidence type="ECO:0000256" key="1">
    <source>
        <dbReference type="ARBA" id="ARBA00004370"/>
    </source>
</evidence>
<keyword evidence="2" id="KW-0812">Transmembrane</keyword>
<dbReference type="RefSeq" id="WP_354662950.1">
    <property type="nucleotide sequence ID" value="NZ_JBEXAC010000002.1"/>
</dbReference>
<sequence length="791" mass="90340">MSIRIITYSLLLLLLYSCNISRHMPAGEKLYGGNEIIIDKAASATAQEAVYAEKKAIAAVAQKENKATLGFPFPAYLYYKLGDPLKDKGFRKWMRRRFAATPITDKTIHTALSAQMLQSTMQQEGYFQTTVSADTIHKKYKAIARYTIHLKPRYYLDTIHFNTDSTQLRQEAARILKMPESNLQTGAPYRLDDFKAERERISYKMKQQGYFYLDAEQFTSIADTFSTKHGVNLVVDLAQPLQEKARQQYYIRDIRIYPNYTLNNLEKNDTTAAQLSPGGLQIFDNKHTFKLDMFDDLITYQPGTLYNIQEMERTFNRLYGAGVFRFVTSAPEAVNKPDTPLLNISYYLTPLSRKAIQFETGGNTKSNNSYGVQLALSWSNRNTFKRGELLYVRLNGGADLQFLGREAKSYNYKGGIETGISFPKFLIPFFQGNFSKAYNMRTIFSTGYDMLIRSSLYNIHAYKLNYSYAWKTNVNTDLTLTPLSINYLQHYNIKEADLLDPANASYKNILNTYLSNELIIGSQFNYTYTNHSEITQRNYFAFSGNLELAGNLLGLIKRAGMDGDSLRKLILKVPFAQYTKADLDFRYYHKVSSHVQWANRLFLGIGLPYGNSGFLPLVKQYFAGGSNGLRAFRPQTIGPGAFHIPDTLDTEMQNFFRNTPQSGDIKVELSTELRFPVLGNLQGALFIDAGNVWVKKVSFFYDLAEQVIDSTRTSFSNKTFSSTFYKELGVGGGLGLRLNFPFLIIRADLAMPFRKPWLPEGQRWVFDQIALFSPEWRKENLVLNFGIGYPF</sequence>
<dbReference type="InterPro" id="IPR039910">
    <property type="entry name" value="D15-like"/>
</dbReference>
<dbReference type="Gene3D" id="3.10.20.310">
    <property type="entry name" value="membrane protein fhac"/>
    <property type="match status" value="1"/>
</dbReference>
<dbReference type="EMBL" id="JBEXAC010000002">
    <property type="protein sequence ID" value="MET7000391.1"/>
    <property type="molecule type" value="Genomic_DNA"/>
</dbReference>
<dbReference type="Gene3D" id="2.40.160.50">
    <property type="entry name" value="membrane protein fhac: a member of the omp85/tpsb transporter family"/>
    <property type="match status" value="1"/>
</dbReference>
<evidence type="ECO:0000256" key="4">
    <source>
        <dbReference type="ARBA" id="ARBA00023136"/>
    </source>
</evidence>
<organism evidence="7 8">
    <name type="scientific">Chitinophaga defluvii</name>
    <dbReference type="NCBI Taxonomy" id="3163343"/>
    <lineage>
        <taxon>Bacteria</taxon>
        <taxon>Pseudomonadati</taxon>
        <taxon>Bacteroidota</taxon>
        <taxon>Chitinophagia</taxon>
        <taxon>Chitinophagales</taxon>
        <taxon>Chitinophagaceae</taxon>
        <taxon>Chitinophaga</taxon>
    </lineage>
</organism>
<comment type="subcellular location">
    <subcellularLocation>
        <location evidence="1">Membrane</location>
    </subcellularLocation>
</comment>
<dbReference type="Proteomes" id="UP001549749">
    <property type="component" value="Unassembled WGS sequence"/>
</dbReference>
<gene>
    <name evidence="7" type="ORF">ABR189_23570</name>
</gene>
<evidence type="ECO:0000256" key="5">
    <source>
        <dbReference type="ARBA" id="ARBA00023237"/>
    </source>
</evidence>
<comment type="caution">
    <text evidence="7">The sequence shown here is derived from an EMBL/GenBank/DDBJ whole genome shotgun (WGS) entry which is preliminary data.</text>
</comment>
<evidence type="ECO:0000256" key="2">
    <source>
        <dbReference type="ARBA" id="ARBA00022692"/>
    </source>
</evidence>
<protein>
    <submittedName>
        <fullName evidence="7">BamA/TamA family outer membrane protein</fullName>
    </submittedName>
</protein>
<evidence type="ECO:0000313" key="7">
    <source>
        <dbReference type="EMBL" id="MET7000391.1"/>
    </source>
</evidence>
<keyword evidence="8" id="KW-1185">Reference proteome</keyword>